<dbReference type="RefSeq" id="WP_188407373.1">
    <property type="nucleotide sequence ID" value="NZ_BMDY01000008.1"/>
</dbReference>
<gene>
    <name evidence="2" type="ORF">GCM10007414_15720</name>
</gene>
<protein>
    <submittedName>
        <fullName evidence="2">Uncharacterized protein</fullName>
    </submittedName>
</protein>
<evidence type="ECO:0000313" key="3">
    <source>
        <dbReference type="Proteomes" id="UP000651977"/>
    </source>
</evidence>
<sequence length="165" mass="18470">MFSLRIAAVTLLSLLLWACSIDDQQPPSQVSITFYPPTDSFPLFTDKSTTISQKRFFRAKQLSSTESVEINQRADGKPPTLNGQSVGQHSTFLIEFTDSLDLELYSESGEFLYSTTLYSELSQKHLCLPSEPLTKFNMLVDLPVTTAHNKHQAHQLVAACRALNQ</sequence>
<name>A0ABQ1HZZ2_9ALTE</name>
<keyword evidence="1" id="KW-0732">Signal</keyword>
<keyword evidence="3" id="KW-1185">Reference proteome</keyword>
<evidence type="ECO:0000313" key="2">
    <source>
        <dbReference type="EMBL" id="GGB03227.1"/>
    </source>
</evidence>
<feature type="signal peptide" evidence="1">
    <location>
        <begin position="1"/>
        <end position="18"/>
    </location>
</feature>
<accession>A0ABQ1HZZ2</accession>
<organism evidence="2 3">
    <name type="scientific">Agarivorans gilvus</name>
    <dbReference type="NCBI Taxonomy" id="680279"/>
    <lineage>
        <taxon>Bacteria</taxon>
        <taxon>Pseudomonadati</taxon>
        <taxon>Pseudomonadota</taxon>
        <taxon>Gammaproteobacteria</taxon>
        <taxon>Alteromonadales</taxon>
        <taxon>Alteromonadaceae</taxon>
        <taxon>Agarivorans</taxon>
    </lineage>
</organism>
<proteinExistence type="predicted"/>
<dbReference type="Proteomes" id="UP000651977">
    <property type="component" value="Unassembled WGS sequence"/>
</dbReference>
<evidence type="ECO:0000256" key="1">
    <source>
        <dbReference type="SAM" id="SignalP"/>
    </source>
</evidence>
<feature type="chain" id="PRO_5046929386" evidence="1">
    <location>
        <begin position="19"/>
        <end position="165"/>
    </location>
</feature>
<comment type="caution">
    <text evidence="2">The sequence shown here is derived from an EMBL/GenBank/DDBJ whole genome shotgun (WGS) entry which is preliminary data.</text>
</comment>
<reference evidence="3" key="1">
    <citation type="journal article" date="2019" name="Int. J. Syst. Evol. Microbiol.">
        <title>The Global Catalogue of Microorganisms (GCM) 10K type strain sequencing project: providing services to taxonomists for standard genome sequencing and annotation.</title>
        <authorList>
            <consortium name="The Broad Institute Genomics Platform"/>
            <consortium name="The Broad Institute Genome Sequencing Center for Infectious Disease"/>
            <person name="Wu L."/>
            <person name="Ma J."/>
        </authorList>
    </citation>
    <scope>NUCLEOTIDE SEQUENCE [LARGE SCALE GENOMIC DNA]</scope>
    <source>
        <strain evidence="3">CGMCC 1.10131</strain>
    </source>
</reference>
<dbReference type="EMBL" id="BMDY01000008">
    <property type="protein sequence ID" value="GGB03227.1"/>
    <property type="molecule type" value="Genomic_DNA"/>
</dbReference>